<evidence type="ECO:0000313" key="1">
    <source>
        <dbReference type="EMBL" id="TQM78122.1"/>
    </source>
</evidence>
<reference evidence="1 2" key="1">
    <citation type="submission" date="2019-06" db="EMBL/GenBank/DDBJ databases">
        <title>Sequencing the genomes of 1000 actinobacteria strains.</title>
        <authorList>
            <person name="Klenk H.-P."/>
        </authorList>
    </citation>
    <scope>NUCLEOTIDE SEQUENCE [LARGE SCALE GENOMIC DNA]</scope>
    <source>
        <strain evidence="1 2">DSM 45456</strain>
    </source>
</reference>
<organism evidence="1 2">
    <name type="scientific">Saccharothrix saharensis</name>
    <dbReference type="NCBI Taxonomy" id="571190"/>
    <lineage>
        <taxon>Bacteria</taxon>
        <taxon>Bacillati</taxon>
        <taxon>Actinomycetota</taxon>
        <taxon>Actinomycetes</taxon>
        <taxon>Pseudonocardiales</taxon>
        <taxon>Pseudonocardiaceae</taxon>
        <taxon>Saccharothrix</taxon>
    </lineage>
</organism>
<gene>
    <name evidence="1" type="ORF">FHX81_0371</name>
</gene>
<proteinExistence type="predicted"/>
<dbReference type="AlphaFoldDB" id="A0A543J5R4"/>
<dbReference type="OrthoDB" id="3695861at2"/>
<accession>A0A543J5R4</accession>
<evidence type="ECO:0000313" key="2">
    <source>
        <dbReference type="Proteomes" id="UP000316628"/>
    </source>
</evidence>
<sequence length="141" mass="15728">MRRPLLSTVVLALVTGVAASVVLFAPGRHVTGSPTPYCTAVGVLFDSDERMWRAAEELRGDRRVREVRDERTQAQNHERLTEALREAGRDDLADAARVDRTPASLRVVEGLGVDVEEFADELRRQYRVNVVDVCEEPQDVG</sequence>
<dbReference type="EMBL" id="VFPP01000001">
    <property type="protein sequence ID" value="TQM78122.1"/>
    <property type="molecule type" value="Genomic_DNA"/>
</dbReference>
<keyword evidence="2" id="KW-1185">Reference proteome</keyword>
<protein>
    <recommendedName>
        <fullName evidence="3">FtsX extracellular domain-containing protein</fullName>
    </recommendedName>
</protein>
<name>A0A543J5R4_9PSEU</name>
<dbReference type="RefSeq" id="WP_141974909.1">
    <property type="nucleotide sequence ID" value="NZ_VFPP01000001.1"/>
</dbReference>
<dbReference type="Proteomes" id="UP000316628">
    <property type="component" value="Unassembled WGS sequence"/>
</dbReference>
<evidence type="ECO:0008006" key="3">
    <source>
        <dbReference type="Google" id="ProtNLM"/>
    </source>
</evidence>
<comment type="caution">
    <text evidence="1">The sequence shown here is derived from an EMBL/GenBank/DDBJ whole genome shotgun (WGS) entry which is preliminary data.</text>
</comment>